<feature type="domain" description="DUF695" evidence="1">
    <location>
        <begin position="5"/>
        <end position="135"/>
    </location>
</feature>
<dbReference type="Pfam" id="PF06877">
    <property type="entry name" value="RraB"/>
    <property type="match status" value="1"/>
</dbReference>
<reference evidence="3 4" key="1">
    <citation type="submission" date="2020-02" db="EMBL/GenBank/DDBJ databases">
        <title>Acidophilic actinobacteria isolated from forest soil.</title>
        <authorList>
            <person name="Golinska P."/>
        </authorList>
    </citation>
    <scope>NUCLEOTIDE SEQUENCE [LARGE SCALE GENOMIC DNA]</scope>
    <source>
        <strain evidence="3 4">NL8</strain>
    </source>
</reference>
<dbReference type="InterPro" id="IPR016097">
    <property type="entry name" value="DUF695"/>
</dbReference>
<evidence type="ECO:0000313" key="3">
    <source>
        <dbReference type="EMBL" id="MBS2547673.1"/>
    </source>
</evidence>
<dbReference type="RefSeq" id="WP_212009253.1">
    <property type="nucleotide sequence ID" value="NZ_JAAFYZ010000032.1"/>
</dbReference>
<name>A0ABS5KNN4_9ACTN</name>
<proteinExistence type="predicted"/>
<sequence>MGMGWDVYVCGVDGAPAVISLDLDLRETAERGTHPQRLHVRHAFHAPRANGLPDGTENDAMYALQDTLVAALTEETDAVYLACMNNHGYREHFFHLPAHSDGRTVVAKVEAESADYELETFSEDDPAWAYYTEFLWPDPRTMQYLMDRRVLQSLAENGDRHDLPRSVDHCLDVPDERSGRALLAEAQAAGFGGRVRAQEGRWQVLLERDDAVELDHIHGVVWGLCEMAERYGGGYDGWGCLIAK</sequence>
<evidence type="ECO:0000259" key="2">
    <source>
        <dbReference type="Pfam" id="PF06877"/>
    </source>
</evidence>
<evidence type="ECO:0000259" key="1">
    <source>
        <dbReference type="Pfam" id="PF05117"/>
    </source>
</evidence>
<gene>
    <name evidence="3" type="ORF">KGQ19_12400</name>
</gene>
<dbReference type="InterPro" id="IPR009671">
    <property type="entry name" value="RraB_dom"/>
</dbReference>
<dbReference type="Pfam" id="PF05117">
    <property type="entry name" value="DUF695"/>
    <property type="match status" value="1"/>
</dbReference>
<dbReference type="Gene3D" id="3.30.70.970">
    <property type="entry name" value="RraB-like"/>
    <property type="match status" value="1"/>
</dbReference>
<dbReference type="InterPro" id="IPR036701">
    <property type="entry name" value="RraB-like_sf"/>
</dbReference>
<protein>
    <submittedName>
        <fullName evidence="3">DUF695 domain-containing protein</fullName>
    </submittedName>
</protein>
<keyword evidence="4" id="KW-1185">Reference proteome</keyword>
<accession>A0ABS5KNN4</accession>
<comment type="caution">
    <text evidence="3">The sequence shown here is derived from an EMBL/GenBank/DDBJ whole genome shotgun (WGS) entry which is preliminary data.</text>
</comment>
<feature type="domain" description="Regulator of ribonuclease activity B" evidence="2">
    <location>
        <begin position="147"/>
        <end position="240"/>
    </location>
</feature>
<dbReference type="SUPFAM" id="SSF89946">
    <property type="entry name" value="Hypothetical protein VC0424"/>
    <property type="match status" value="1"/>
</dbReference>
<organism evidence="3 4">
    <name type="scientific">Catenulispora pinistramenti</name>
    <dbReference type="NCBI Taxonomy" id="2705254"/>
    <lineage>
        <taxon>Bacteria</taxon>
        <taxon>Bacillati</taxon>
        <taxon>Actinomycetota</taxon>
        <taxon>Actinomycetes</taxon>
        <taxon>Catenulisporales</taxon>
        <taxon>Catenulisporaceae</taxon>
        <taxon>Catenulispora</taxon>
    </lineage>
</organism>
<evidence type="ECO:0000313" key="4">
    <source>
        <dbReference type="Proteomes" id="UP000730482"/>
    </source>
</evidence>
<dbReference type="Proteomes" id="UP000730482">
    <property type="component" value="Unassembled WGS sequence"/>
</dbReference>
<dbReference type="EMBL" id="JAAFYZ010000032">
    <property type="protein sequence ID" value="MBS2547673.1"/>
    <property type="molecule type" value="Genomic_DNA"/>
</dbReference>